<dbReference type="PANTHER" id="PTHR30528:SF0">
    <property type="entry name" value="CYTOPLASMIC PROTEIN"/>
    <property type="match status" value="1"/>
</dbReference>
<evidence type="ECO:0000313" key="2">
    <source>
        <dbReference type="Proteomes" id="UP000249633"/>
    </source>
</evidence>
<protein>
    <submittedName>
        <fullName evidence="1">Cytoplasmic protein</fullName>
    </submittedName>
</protein>
<evidence type="ECO:0000313" key="1">
    <source>
        <dbReference type="EMBL" id="PZP32890.1"/>
    </source>
</evidence>
<name>A0A2W5DWB4_9BURK</name>
<comment type="caution">
    <text evidence="1">The sequence shown here is derived from an EMBL/GenBank/DDBJ whole genome shotgun (WGS) entry which is preliminary data.</text>
</comment>
<accession>A0A2W5DWB4</accession>
<sequence length="366" mass="41462">MPRPPSLDDLRRHAIARTLFPPTTLLKAIRRLGFVQADPMRAPARAQDLILMHRVKDYRAGDLEARYARLPVEEDCLVNYGFLPREHLPLLHPRTARRSWDAATQARAAELLDFVRARGRTHPRDVLAAFEHGRVAGYWGGELNASTVLLDGMHYRGLLRVARREAGTRVYEAMAHATVDDTAEARHARADALLDLVLQLYAPLPAASLGYLTTLLGLGAPQLRAEARAALKRLPQRHAQALVDGERWFWPAGEHPASARHRVEPERLRWLAPFDPLVWDRRRFERLWGWAYRFEAYTPAAKRTMGHYALPLLWGEQVIGWANLKVVDGRLEPELGFVGSRPRGPAFRRALEEAEAHTARFLGLTG</sequence>
<dbReference type="AlphaFoldDB" id="A0A2W5DWB4"/>
<organism evidence="1 2">
    <name type="scientific">Roseateles depolymerans</name>
    <dbReference type="NCBI Taxonomy" id="76731"/>
    <lineage>
        <taxon>Bacteria</taxon>
        <taxon>Pseudomonadati</taxon>
        <taxon>Pseudomonadota</taxon>
        <taxon>Betaproteobacteria</taxon>
        <taxon>Burkholderiales</taxon>
        <taxon>Sphaerotilaceae</taxon>
        <taxon>Roseateles</taxon>
    </lineage>
</organism>
<dbReference type="Pfam" id="PF06224">
    <property type="entry name" value="AlkZ-like"/>
    <property type="match status" value="1"/>
</dbReference>
<dbReference type="PANTHER" id="PTHR30528">
    <property type="entry name" value="CYTOPLASMIC PROTEIN"/>
    <property type="match status" value="1"/>
</dbReference>
<dbReference type="Proteomes" id="UP000249633">
    <property type="component" value="Unassembled WGS sequence"/>
</dbReference>
<dbReference type="InterPro" id="IPR009351">
    <property type="entry name" value="AlkZ-like"/>
</dbReference>
<gene>
    <name evidence="1" type="ORF">DI603_09425</name>
</gene>
<reference evidence="1 2" key="1">
    <citation type="submission" date="2017-08" db="EMBL/GenBank/DDBJ databases">
        <title>Infants hospitalized years apart are colonized by the same room-sourced microbial strains.</title>
        <authorList>
            <person name="Brooks B."/>
            <person name="Olm M.R."/>
            <person name="Firek B.A."/>
            <person name="Baker R."/>
            <person name="Thomas B.C."/>
            <person name="Morowitz M.J."/>
            <person name="Banfield J.F."/>
        </authorList>
    </citation>
    <scope>NUCLEOTIDE SEQUENCE [LARGE SCALE GENOMIC DNA]</scope>
    <source>
        <strain evidence="1">S2_012_000_R2_81</strain>
    </source>
</reference>
<proteinExistence type="predicted"/>
<dbReference type="EMBL" id="QFOD01000007">
    <property type="protein sequence ID" value="PZP32890.1"/>
    <property type="molecule type" value="Genomic_DNA"/>
</dbReference>